<dbReference type="Pfam" id="PF07963">
    <property type="entry name" value="N_methyl"/>
    <property type="match status" value="1"/>
</dbReference>
<evidence type="ECO:0000256" key="5">
    <source>
        <dbReference type="ARBA" id="ARBA00023136"/>
    </source>
</evidence>
<comment type="subcellular location">
    <subcellularLocation>
        <location evidence="1">Membrane</location>
        <topology evidence="1">Single-pass membrane protein</topology>
    </subcellularLocation>
</comment>
<dbReference type="Proteomes" id="UP000262583">
    <property type="component" value="Chromosome"/>
</dbReference>
<organism evidence="7 8">
    <name type="scientific">Sumerlaea chitinivorans</name>
    <dbReference type="NCBI Taxonomy" id="2250252"/>
    <lineage>
        <taxon>Bacteria</taxon>
        <taxon>Candidatus Sumerlaeota</taxon>
        <taxon>Candidatus Sumerlaeia</taxon>
        <taxon>Candidatus Sumerlaeales</taxon>
        <taxon>Candidatus Sumerlaeaceae</taxon>
        <taxon>Candidatus Sumerlaea</taxon>
    </lineage>
</organism>
<evidence type="ECO:0000256" key="4">
    <source>
        <dbReference type="ARBA" id="ARBA00022989"/>
    </source>
</evidence>
<dbReference type="PRINTS" id="PR00813">
    <property type="entry name" value="BCTERIALGSPG"/>
</dbReference>
<reference evidence="7 8" key="1">
    <citation type="submission" date="2018-05" db="EMBL/GenBank/DDBJ databases">
        <title>A metagenomic window into the 2 km-deep terrestrial subsurface aquifer revealed taxonomically and functionally diverse microbial community comprising novel uncultured bacterial lineages.</title>
        <authorList>
            <person name="Kadnikov V.V."/>
            <person name="Mardanov A.V."/>
            <person name="Beletsky A.V."/>
            <person name="Banks D."/>
            <person name="Pimenov N.V."/>
            <person name="Frank Y.A."/>
            <person name="Karnachuk O.V."/>
            <person name="Ravin N.V."/>
        </authorList>
    </citation>
    <scope>NUCLEOTIDE SEQUENCE [LARGE SCALE GENOMIC DNA]</scope>
    <source>
        <strain evidence="7">BY</strain>
    </source>
</reference>
<dbReference type="InterPro" id="IPR045584">
    <property type="entry name" value="Pilin-like"/>
</dbReference>
<evidence type="ECO:0000313" key="7">
    <source>
        <dbReference type="EMBL" id="AXA35980.1"/>
    </source>
</evidence>
<dbReference type="GO" id="GO:0016020">
    <property type="term" value="C:membrane"/>
    <property type="evidence" value="ECO:0007669"/>
    <property type="project" value="UniProtKB-SubCell"/>
</dbReference>
<keyword evidence="4 6" id="KW-1133">Transmembrane helix</keyword>
<gene>
    <name evidence="7" type="ORF">BRCON_1203</name>
</gene>
<evidence type="ECO:0000313" key="8">
    <source>
        <dbReference type="Proteomes" id="UP000262583"/>
    </source>
</evidence>
<dbReference type="Gene3D" id="3.30.700.10">
    <property type="entry name" value="Glycoprotein, Type 4 Pilin"/>
    <property type="match status" value="1"/>
</dbReference>
<dbReference type="AlphaFoldDB" id="A0A2Z4Y4A2"/>
<proteinExistence type="predicted"/>
<dbReference type="NCBIfam" id="TIGR02532">
    <property type="entry name" value="IV_pilin_GFxxxE"/>
    <property type="match status" value="1"/>
</dbReference>
<dbReference type="PANTHER" id="PTHR30093">
    <property type="entry name" value="GENERAL SECRETION PATHWAY PROTEIN G"/>
    <property type="match status" value="1"/>
</dbReference>
<evidence type="ECO:0000256" key="6">
    <source>
        <dbReference type="SAM" id="Phobius"/>
    </source>
</evidence>
<dbReference type="KEGG" id="schv:BRCON_1203"/>
<evidence type="ECO:0000256" key="3">
    <source>
        <dbReference type="ARBA" id="ARBA00022692"/>
    </source>
</evidence>
<dbReference type="SUPFAM" id="SSF54523">
    <property type="entry name" value="Pili subunits"/>
    <property type="match status" value="1"/>
</dbReference>
<dbReference type="GO" id="GO:0015627">
    <property type="term" value="C:type II protein secretion system complex"/>
    <property type="evidence" value="ECO:0007669"/>
    <property type="project" value="InterPro"/>
</dbReference>
<feature type="transmembrane region" description="Helical" evidence="6">
    <location>
        <begin position="7"/>
        <end position="29"/>
    </location>
</feature>
<keyword evidence="5 6" id="KW-0472">Membrane</keyword>
<name>A0A2Z4Y4A2_SUMC1</name>
<evidence type="ECO:0008006" key="9">
    <source>
        <dbReference type="Google" id="ProtNLM"/>
    </source>
</evidence>
<dbReference type="InterPro" id="IPR012902">
    <property type="entry name" value="N_methyl_site"/>
</dbReference>
<accession>A0A2Z4Y4A2</accession>
<keyword evidence="2" id="KW-0488">Methylation</keyword>
<dbReference type="PANTHER" id="PTHR30093:SF44">
    <property type="entry name" value="TYPE II SECRETION SYSTEM CORE PROTEIN G"/>
    <property type="match status" value="1"/>
</dbReference>
<evidence type="ECO:0000256" key="1">
    <source>
        <dbReference type="ARBA" id="ARBA00004167"/>
    </source>
</evidence>
<keyword evidence="3 6" id="KW-0812">Transmembrane</keyword>
<sequence>MKRGFTLIELLIVVAIIAILAAIAVPNFLEAQTRSKVSRVKADLRSLATAIEAYAVDNNKVPREWNTGWYGDPQDSQGNPIAGVLWWGLSTPVAYITNPLMYDVFQDKNLVSPFDERVFTYHDMRTRATIWYTSSTFWPPAYEFYGAWRLGSVGPDRSYTHTGCTNSAQLLYDPTNGTISPGNIWRSQKQSDGGQPGAPLLICP</sequence>
<dbReference type="InterPro" id="IPR000983">
    <property type="entry name" value="Bac_GSPG_pilin"/>
</dbReference>
<dbReference type="EMBL" id="CP030759">
    <property type="protein sequence ID" value="AXA35980.1"/>
    <property type="molecule type" value="Genomic_DNA"/>
</dbReference>
<dbReference type="PROSITE" id="PS00409">
    <property type="entry name" value="PROKAR_NTER_METHYL"/>
    <property type="match status" value="1"/>
</dbReference>
<protein>
    <recommendedName>
        <fullName evidence="9">Type IV pilin PilA</fullName>
    </recommendedName>
</protein>
<dbReference type="GO" id="GO:0015628">
    <property type="term" value="P:protein secretion by the type II secretion system"/>
    <property type="evidence" value="ECO:0007669"/>
    <property type="project" value="InterPro"/>
</dbReference>
<evidence type="ECO:0000256" key="2">
    <source>
        <dbReference type="ARBA" id="ARBA00022481"/>
    </source>
</evidence>